<proteinExistence type="inferred from homology"/>
<evidence type="ECO:0008006" key="9">
    <source>
        <dbReference type="Google" id="ProtNLM"/>
    </source>
</evidence>
<dbReference type="OrthoDB" id="958254at2759"/>
<keyword evidence="3" id="KW-0964">Secreted</keyword>
<dbReference type="PANTHER" id="PTHR13234:SF8">
    <property type="entry name" value="GAMMA-INTERFERON-INDUCIBLE LYSOSOMAL THIOL REDUCTASE"/>
    <property type="match status" value="1"/>
</dbReference>
<organism evidence="7 8">
    <name type="scientific">Arachis hypogaea</name>
    <name type="common">Peanut</name>
    <dbReference type="NCBI Taxonomy" id="3818"/>
    <lineage>
        <taxon>Eukaryota</taxon>
        <taxon>Viridiplantae</taxon>
        <taxon>Streptophyta</taxon>
        <taxon>Embryophyta</taxon>
        <taxon>Tracheophyta</taxon>
        <taxon>Spermatophyta</taxon>
        <taxon>Magnoliopsida</taxon>
        <taxon>eudicotyledons</taxon>
        <taxon>Gunneridae</taxon>
        <taxon>Pentapetalae</taxon>
        <taxon>rosids</taxon>
        <taxon>fabids</taxon>
        <taxon>Fabales</taxon>
        <taxon>Fabaceae</taxon>
        <taxon>Papilionoideae</taxon>
        <taxon>50 kb inversion clade</taxon>
        <taxon>dalbergioids sensu lato</taxon>
        <taxon>Dalbergieae</taxon>
        <taxon>Pterocarpus clade</taxon>
        <taxon>Arachis</taxon>
    </lineage>
</organism>
<protein>
    <recommendedName>
        <fullName evidence="9">Gamma-interferon-inducible lysosomal thiol reductase</fullName>
    </recommendedName>
</protein>
<dbReference type="EMBL" id="SDMP01000012">
    <property type="protein sequence ID" value="RYR27009.1"/>
    <property type="molecule type" value="Genomic_DNA"/>
</dbReference>
<dbReference type="Gramene" id="arahy.Tifrunner.gnm2.ann2.Ah12g347600.1">
    <property type="protein sequence ID" value="arahy.Tifrunner.gnm2.ann2.Ah12g347600.1-CDS"/>
    <property type="gene ID" value="arahy.Tifrunner.gnm2.ann2.Ah12g347600"/>
</dbReference>
<keyword evidence="6" id="KW-0812">Transmembrane</keyword>
<evidence type="ECO:0000256" key="6">
    <source>
        <dbReference type="SAM" id="Phobius"/>
    </source>
</evidence>
<evidence type="ECO:0000313" key="7">
    <source>
        <dbReference type="EMBL" id="RYR27009.1"/>
    </source>
</evidence>
<feature type="transmembrane region" description="Helical" evidence="6">
    <location>
        <begin position="7"/>
        <end position="23"/>
    </location>
</feature>
<comment type="subcellular location">
    <subcellularLocation>
        <location evidence="1">Secreted</location>
    </subcellularLocation>
</comment>
<accession>A0A445AKM8</accession>
<comment type="similarity">
    <text evidence="2">Belongs to the GILT family.</text>
</comment>
<reference evidence="7 8" key="1">
    <citation type="submission" date="2019-01" db="EMBL/GenBank/DDBJ databases">
        <title>Sequencing of cultivated peanut Arachis hypogaea provides insights into genome evolution and oil improvement.</title>
        <authorList>
            <person name="Chen X."/>
        </authorList>
    </citation>
    <scope>NUCLEOTIDE SEQUENCE [LARGE SCALE GENOMIC DNA]</scope>
    <source>
        <strain evidence="8">cv. Fuhuasheng</strain>
        <tissue evidence="7">Leaves</tissue>
    </source>
</reference>
<gene>
    <name evidence="7" type="ORF">Ahy_B02g061332</name>
</gene>
<evidence type="ECO:0000256" key="1">
    <source>
        <dbReference type="ARBA" id="ARBA00004613"/>
    </source>
</evidence>
<dbReference type="GO" id="GO:0016671">
    <property type="term" value="F:oxidoreductase activity, acting on a sulfur group of donors, disulfide as acceptor"/>
    <property type="evidence" value="ECO:0007669"/>
    <property type="project" value="InterPro"/>
</dbReference>
<keyword evidence="5" id="KW-0325">Glycoprotein</keyword>
<evidence type="ECO:0000256" key="2">
    <source>
        <dbReference type="ARBA" id="ARBA00005679"/>
    </source>
</evidence>
<evidence type="ECO:0000256" key="4">
    <source>
        <dbReference type="ARBA" id="ARBA00022729"/>
    </source>
</evidence>
<name>A0A445AKM8_ARAHY</name>
<keyword evidence="6" id="KW-1133">Transmembrane helix</keyword>
<dbReference type="Pfam" id="PF03227">
    <property type="entry name" value="GILT"/>
    <property type="match status" value="1"/>
</dbReference>
<dbReference type="PANTHER" id="PTHR13234">
    <property type="entry name" value="GAMMA-INTERFERON INDUCIBLE LYSOSOMAL THIOL REDUCTASE GILT"/>
    <property type="match status" value="1"/>
</dbReference>
<sequence>MSSRSSFEFLFLVIPMIFMIIVLNNNPCYCRVLDQAEDSKVNVTLNYQSLCEGCALYIKSDLGNLYNNSELMSIVNLHFLPFGNAHIDENQTVQCQHGPNECYLNTIEACALHEWPLEKSFAFIKCVEVGVLKKSDDDDDELKSLWNSCCEELKLDSNPIKDCYESGRGNKLLLGYGEESNAQVPPHMFVPWVTVNDVPLEFDIFNVSRHVCNAYKGSLKLKACNKNDMHVAATSSDEEFKLTQAVCYAN</sequence>
<dbReference type="SMR" id="A0A445AKM8"/>
<dbReference type="GO" id="GO:0005576">
    <property type="term" value="C:extracellular region"/>
    <property type="evidence" value="ECO:0007669"/>
    <property type="project" value="UniProtKB-SubCell"/>
</dbReference>
<comment type="caution">
    <text evidence="7">The sequence shown here is derived from an EMBL/GenBank/DDBJ whole genome shotgun (WGS) entry which is preliminary data.</text>
</comment>
<keyword evidence="8" id="KW-1185">Reference proteome</keyword>
<keyword evidence="6" id="KW-0472">Membrane</keyword>
<dbReference type="STRING" id="3818.A0A445AKM8"/>
<evidence type="ECO:0000313" key="8">
    <source>
        <dbReference type="Proteomes" id="UP000289738"/>
    </source>
</evidence>
<keyword evidence="4" id="KW-0732">Signal</keyword>
<dbReference type="AlphaFoldDB" id="A0A445AKM8"/>
<evidence type="ECO:0000256" key="3">
    <source>
        <dbReference type="ARBA" id="ARBA00022525"/>
    </source>
</evidence>
<dbReference type="InterPro" id="IPR004911">
    <property type="entry name" value="Interferon-induced_GILT"/>
</dbReference>
<dbReference type="Proteomes" id="UP000289738">
    <property type="component" value="Chromosome B02"/>
</dbReference>
<evidence type="ECO:0000256" key="5">
    <source>
        <dbReference type="ARBA" id="ARBA00023180"/>
    </source>
</evidence>